<evidence type="ECO:0000313" key="3">
    <source>
        <dbReference type="EMBL" id="SOV83737.1"/>
    </source>
</evidence>
<dbReference type="EMBL" id="LT969577">
    <property type="protein sequence ID" value="SOV83737.1"/>
    <property type="molecule type" value="Genomic_DNA"/>
</dbReference>
<dbReference type="VEuPathDB" id="PlasmoDB:PRG01_1480800"/>
<feature type="transmembrane region" description="Helical" evidence="1">
    <location>
        <begin position="307"/>
        <end position="328"/>
    </location>
</feature>
<keyword evidence="2" id="KW-0732">Signal</keyword>
<organism evidence="3 4">
    <name type="scientific">Plasmodium reichenowi</name>
    <dbReference type="NCBI Taxonomy" id="5854"/>
    <lineage>
        <taxon>Eukaryota</taxon>
        <taxon>Sar</taxon>
        <taxon>Alveolata</taxon>
        <taxon>Apicomplexa</taxon>
        <taxon>Aconoidasida</taxon>
        <taxon>Haemosporida</taxon>
        <taxon>Plasmodiidae</taxon>
        <taxon>Plasmodium</taxon>
        <taxon>Plasmodium (Laverania)</taxon>
    </lineage>
</organism>
<keyword evidence="1" id="KW-0472">Membrane</keyword>
<evidence type="ECO:0000256" key="1">
    <source>
        <dbReference type="SAM" id="Phobius"/>
    </source>
</evidence>
<reference evidence="3 4" key="1">
    <citation type="submission" date="2016-09" db="EMBL/GenBank/DDBJ databases">
        <authorList>
            <consortium name="Pathogen Informatics"/>
        </authorList>
    </citation>
    <scope>NUCLEOTIDE SEQUENCE [LARGE SCALE GENOMIC DNA]</scope>
</reference>
<feature type="chain" id="PRO_5015183675" evidence="2">
    <location>
        <begin position="25"/>
        <end position="347"/>
    </location>
</feature>
<dbReference type="AlphaFoldDB" id="A0A2P9DRW5"/>
<protein>
    <submittedName>
        <fullName evidence="3">PIR protein</fullName>
    </submittedName>
</protein>
<dbReference type="VEuPathDB" id="PlasmoDB:PRCDC_0020800"/>
<gene>
    <name evidence="3" type="ORF">PRG01_1480800</name>
</gene>
<dbReference type="Proteomes" id="UP000240500">
    <property type="component" value="Chromosome 14"/>
</dbReference>
<feature type="signal peptide" evidence="2">
    <location>
        <begin position="1"/>
        <end position="24"/>
    </location>
</feature>
<name>A0A2P9DRW5_PLARE</name>
<sequence>MKVHYINILLFALPLNILLLSSQAHNKNKPQTTPHTPKITITRLLCECELYAPANYDNDTEMKTVMDNFNKQTQQRFEEYEEHMVEKRKKCKEQCDKEIQKIILKDKLEKQMAEQFSTLETKINTDDIPTCICEKSMADKTEKFCLNCGKTMGGVAPGWGLVSGLMYAGWTNYAATTLVKIATDAGIAEGVKVGLVKVKEIVETLIRSTDKVPAINGAELVSSGYFTDKMSLLDIFKYISSNINGQLDPEVYSNFSFAVDSMANRTLTQFNNWNRIPAKAVASAVADAKEGILAEGASKTSSLTTGITASVVAIVVIILVMLIIYLILRYRRKKKMKKKLQYIKLLE</sequence>
<dbReference type="OrthoDB" id="378570at2759"/>
<evidence type="ECO:0000256" key="2">
    <source>
        <dbReference type="SAM" id="SignalP"/>
    </source>
</evidence>
<accession>A0A2P9DRW5</accession>
<proteinExistence type="predicted"/>
<keyword evidence="1" id="KW-1133">Transmembrane helix</keyword>
<evidence type="ECO:0000313" key="4">
    <source>
        <dbReference type="Proteomes" id="UP000240500"/>
    </source>
</evidence>
<keyword evidence="1" id="KW-0812">Transmembrane</keyword>
<dbReference type="InterPro" id="IPR006373">
    <property type="entry name" value="VSA_Rifin"/>
</dbReference>
<dbReference type="Pfam" id="PF02009">
    <property type="entry name" value="RIFIN"/>
    <property type="match status" value="1"/>
</dbReference>
<dbReference type="NCBIfam" id="TIGR01477">
    <property type="entry name" value="RIFIN"/>
    <property type="match status" value="1"/>
</dbReference>